<protein>
    <submittedName>
        <fullName evidence="4">GNAT family N-acetyltransferase</fullName>
    </submittedName>
</protein>
<sequence>MPAHIRLALPDDAHLLPRIERSAAQAFRSIDEMEWLADAATMAVDRHRQLIARSTCWVAVDADARPTGFLSAERHGSDLHIYELSVRQSVQGQGWGRKLVETAMEYARLNQLASVTLTTFTHVPWNAPFYRRLGFEHRAGETLDKRLAEILAQEYACGFAPDSRCAMSWRVPRVP</sequence>
<evidence type="ECO:0000259" key="3">
    <source>
        <dbReference type="PROSITE" id="PS51186"/>
    </source>
</evidence>
<dbReference type="RefSeq" id="WP_103393030.1">
    <property type="nucleotide sequence ID" value="NZ_MUJK01000001.1"/>
</dbReference>
<proteinExistence type="predicted"/>
<evidence type="ECO:0000256" key="1">
    <source>
        <dbReference type="ARBA" id="ARBA00022679"/>
    </source>
</evidence>
<evidence type="ECO:0000313" key="5">
    <source>
        <dbReference type="Proteomes" id="UP000237440"/>
    </source>
</evidence>
<accession>A0A2S3VTW8</accession>
<keyword evidence="1 4" id="KW-0808">Transferase</keyword>
<dbReference type="AlphaFoldDB" id="A0A2S3VTW8"/>
<dbReference type="OrthoDB" id="572496at2"/>
<dbReference type="Pfam" id="PF13508">
    <property type="entry name" value="Acetyltransf_7"/>
    <property type="match status" value="1"/>
</dbReference>
<feature type="domain" description="N-acetyltransferase" evidence="3">
    <location>
        <begin position="3"/>
        <end position="153"/>
    </location>
</feature>
<dbReference type="CDD" id="cd04301">
    <property type="entry name" value="NAT_SF"/>
    <property type="match status" value="1"/>
</dbReference>
<dbReference type="InterPro" id="IPR016181">
    <property type="entry name" value="Acyl_CoA_acyltransferase"/>
</dbReference>
<keyword evidence="5" id="KW-1185">Reference proteome</keyword>
<dbReference type="PANTHER" id="PTHR43800">
    <property type="entry name" value="PEPTIDYL-LYSINE N-ACETYLTRANSFERASE YJAB"/>
    <property type="match status" value="1"/>
</dbReference>
<dbReference type="PANTHER" id="PTHR43800:SF1">
    <property type="entry name" value="PEPTIDYL-LYSINE N-ACETYLTRANSFERASE YJAB"/>
    <property type="match status" value="1"/>
</dbReference>
<dbReference type="EMBL" id="MUJK01000001">
    <property type="protein sequence ID" value="POF43382.1"/>
    <property type="molecule type" value="Genomic_DNA"/>
</dbReference>
<dbReference type="PROSITE" id="PS51186">
    <property type="entry name" value="GNAT"/>
    <property type="match status" value="1"/>
</dbReference>
<dbReference type="GO" id="GO:0016747">
    <property type="term" value="F:acyltransferase activity, transferring groups other than amino-acyl groups"/>
    <property type="evidence" value="ECO:0007669"/>
    <property type="project" value="InterPro"/>
</dbReference>
<dbReference type="SUPFAM" id="SSF55729">
    <property type="entry name" value="Acyl-CoA N-acyltransferases (Nat)"/>
    <property type="match status" value="1"/>
</dbReference>
<name>A0A2S3VTW8_9PSED</name>
<dbReference type="Gene3D" id="3.40.630.30">
    <property type="match status" value="1"/>
</dbReference>
<organism evidence="4 5">
    <name type="scientific">Pseudomonas laurylsulfativorans</name>
    <dbReference type="NCBI Taxonomy" id="1943631"/>
    <lineage>
        <taxon>Bacteria</taxon>
        <taxon>Pseudomonadati</taxon>
        <taxon>Pseudomonadota</taxon>
        <taxon>Gammaproteobacteria</taxon>
        <taxon>Pseudomonadales</taxon>
        <taxon>Pseudomonadaceae</taxon>
        <taxon>Pseudomonas</taxon>
    </lineage>
</organism>
<dbReference type="InterPro" id="IPR000182">
    <property type="entry name" value="GNAT_dom"/>
</dbReference>
<reference evidence="5" key="1">
    <citation type="submission" date="2017-02" db="EMBL/GenBank/DDBJ databases">
        <authorList>
            <person name="Furmanczyk E.M."/>
        </authorList>
    </citation>
    <scope>NUCLEOTIDE SEQUENCE [LARGE SCALE GENOMIC DNA]</scope>
    <source>
        <strain evidence="5">AP3_22</strain>
    </source>
</reference>
<evidence type="ECO:0000256" key="2">
    <source>
        <dbReference type="ARBA" id="ARBA00023315"/>
    </source>
</evidence>
<comment type="caution">
    <text evidence="4">The sequence shown here is derived from an EMBL/GenBank/DDBJ whole genome shotgun (WGS) entry which is preliminary data.</text>
</comment>
<gene>
    <name evidence="4" type="ORF">B0D71_00785</name>
</gene>
<keyword evidence="2" id="KW-0012">Acyltransferase</keyword>
<dbReference type="Proteomes" id="UP000237440">
    <property type="component" value="Unassembled WGS sequence"/>
</dbReference>
<evidence type="ECO:0000313" key="4">
    <source>
        <dbReference type="EMBL" id="POF43382.1"/>
    </source>
</evidence>